<evidence type="ECO:0000313" key="2">
    <source>
        <dbReference type="EMBL" id="AXF43193.1"/>
    </source>
</evidence>
<proteinExistence type="predicted"/>
<name>A0A345B189_9REOV</name>
<organism evidence="2">
    <name type="scientific">Bovine rotavirus</name>
    <dbReference type="NCBI Taxonomy" id="10927"/>
    <lineage>
        <taxon>Viruses</taxon>
        <taxon>Riboviria</taxon>
        <taxon>Orthornavirae</taxon>
        <taxon>Duplornaviricota</taxon>
        <taxon>Resentoviricetes</taxon>
        <taxon>Reovirales</taxon>
        <taxon>Sedoreoviridae</taxon>
        <taxon>Rotavirus</taxon>
        <taxon>Rotavirus alphagastroenteritidis</taxon>
        <taxon>Rotavirus A</taxon>
    </lineage>
</organism>
<evidence type="ECO:0000256" key="1">
    <source>
        <dbReference type="SAM" id="MobiDB-lite"/>
    </source>
</evidence>
<feature type="region of interest" description="Disordered" evidence="1">
    <location>
        <begin position="17"/>
        <end position="39"/>
    </location>
</feature>
<feature type="compositionally biased region" description="Low complexity" evidence="1">
    <location>
        <begin position="17"/>
        <end position="30"/>
    </location>
</feature>
<reference evidence="2" key="1">
    <citation type="submission" date="2017-09" db="EMBL/GenBank/DDBJ databases">
        <title>Development of trivalent bocine rotavirus vaccines against prvalent circulating genotypes in Korea.</title>
        <authorList>
            <person name="Kim J.Y."/>
            <person name="Soliman M."/>
            <person name="Seo J.Y."/>
            <person name="Alfajaro M.Madel."/>
            <person name="Park J.K."/>
            <person name="Baek Y.B."/>
            <person name="Cho E.H."/>
            <person name="Lee J.H."/>
            <person name="Kang M.I."/>
            <person name="Cho K.O."/>
        </authorList>
    </citation>
    <scope>NUCLEOTIDE SEQUENCE</scope>
    <source>
        <strain evidence="2">RVA/Bovine-tc/KOR/KJ44/2006/G5P[1]</strain>
    </source>
</reference>
<accession>A0A345B189</accession>
<dbReference type="EMBL" id="MF940745">
    <property type="protein sequence ID" value="AXF43193.1"/>
    <property type="molecule type" value="Genomic_RNA"/>
</dbReference>
<protein>
    <submittedName>
        <fullName evidence="2">Truncated NSP5</fullName>
    </submittedName>
</protein>
<sequence>MSLSIDVTSLPSISSSIFKNESSSTTSTLSGKSIGRSEQ</sequence>